<protein>
    <recommendedName>
        <fullName evidence="3">Transposase</fullName>
    </recommendedName>
</protein>
<organism evidence="1 2">
    <name type="scientific">Didymodactylos carnosus</name>
    <dbReference type="NCBI Taxonomy" id="1234261"/>
    <lineage>
        <taxon>Eukaryota</taxon>
        <taxon>Metazoa</taxon>
        <taxon>Spiralia</taxon>
        <taxon>Gnathifera</taxon>
        <taxon>Rotifera</taxon>
        <taxon>Eurotatoria</taxon>
        <taxon>Bdelloidea</taxon>
        <taxon>Philodinida</taxon>
        <taxon>Philodinidae</taxon>
        <taxon>Didymodactylos</taxon>
    </lineage>
</organism>
<evidence type="ECO:0000313" key="1">
    <source>
        <dbReference type="EMBL" id="CAF4300341.1"/>
    </source>
</evidence>
<dbReference type="Proteomes" id="UP000682733">
    <property type="component" value="Unassembled WGS sequence"/>
</dbReference>
<proteinExistence type="predicted"/>
<dbReference type="AlphaFoldDB" id="A0A8S2TPN1"/>
<feature type="non-terminal residue" evidence="1">
    <location>
        <position position="1"/>
    </location>
</feature>
<sequence length="544" mass="63622">HLNLMYSIDKELDDCIATKLKDICNIVEINYGRKYEPDGVASILNLLRFNEQEGKQAGLFSSENINKLINNYANDTRFMTHASLHAIKPFTCVCLTCGNKLQLESGQVVNVFMNERVETGMIYRGRCCGNEYYPNSYVTQRKRMVTIDCVRNRPYIYCGGKNVYKIELLIRFSSDLSYMYTGFENFCEAYNQTIRGIMINNNDPAIINQPLLERRAFQNAWLIYSTAKFTFLTSNQKELEIPVNISSREERNNYFANNYSTWNKNFSLFWSNHKNTHKCGEHCSFALVMDGFAKSDRFICQFTDELVKSKELGEVPWGCGIRPERMRDSNKTSGWSGQTFCEKHRHLNNGQRDQDSELIDDYKDDDCNVFRSERYSNRLTSYGVIISMLNCGIVVNFHELYRSEGPIRALHHVFVTIDNWSPFVPLPAFLIYDNACGLWKTFDTRMKNQRITRTPTTDKLKSMQFVVDKFHITNHKRKMCETFTNPWKYLELQNINTQVCEQFNSKVKQYQNALSSYSAPKSEIFYLLLFNLLNYNRVNIPFFK</sequence>
<reference evidence="1" key="1">
    <citation type="submission" date="2021-02" db="EMBL/GenBank/DDBJ databases">
        <authorList>
            <person name="Nowell W R."/>
        </authorList>
    </citation>
    <scope>NUCLEOTIDE SEQUENCE</scope>
</reference>
<dbReference type="Pfam" id="PF18758">
    <property type="entry name" value="KDZ"/>
    <property type="match status" value="1"/>
</dbReference>
<comment type="caution">
    <text evidence="1">The sequence shown here is derived from an EMBL/GenBank/DDBJ whole genome shotgun (WGS) entry which is preliminary data.</text>
</comment>
<dbReference type="PANTHER" id="PTHR34305:SF1">
    <property type="entry name" value="SWIM-TYPE DOMAIN-CONTAINING PROTEIN"/>
    <property type="match status" value="1"/>
</dbReference>
<name>A0A8S2TPN1_9BILA</name>
<evidence type="ECO:0000313" key="2">
    <source>
        <dbReference type="Proteomes" id="UP000682733"/>
    </source>
</evidence>
<dbReference type="PANTHER" id="PTHR34305">
    <property type="entry name" value="EXPRESSED PROTEIN"/>
    <property type="match status" value="1"/>
</dbReference>
<dbReference type="InterPro" id="IPR040521">
    <property type="entry name" value="KDZ"/>
</dbReference>
<accession>A0A8S2TPN1</accession>
<dbReference type="EMBL" id="CAJOBA010057466">
    <property type="protein sequence ID" value="CAF4300341.1"/>
    <property type="molecule type" value="Genomic_DNA"/>
</dbReference>
<evidence type="ECO:0008006" key="3">
    <source>
        <dbReference type="Google" id="ProtNLM"/>
    </source>
</evidence>
<gene>
    <name evidence="1" type="ORF">TMI583_LOCUS38520</name>
</gene>